<dbReference type="AlphaFoldDB" id="A0A5C5ZF84"/>
<dbReference type="RefSeq" id="WP_146582878.1">
    <property type="nucleotide sequence ID" value="NZ_SJPM01000042.1"/>
</dbReference>
<accession>A0A5C5ZF84</accession>
<dbReference type="SUPFAM" id="SSF52540">
    <property type="entry name" value="P-loop containing nucleoside triphosphate hydrolases"/>
    <property type="match status" value="1"/>
</dbReference>
<dbReference type="NCBIfam" id="NF047389">
    <property type="entry name" value="ATPase_Sll1717"/>
    <property type="match status" value="1"/>
</dbReference>
<dbReference type="Proteomes" id="UP000316213">
    <property type="component" value="Unassembled WGS sequence"/>
</dbReference>
<reference evidence="1 2" key="1">
    <citation type="submission" date="2019-02" db="EMBL/GenBank/DDBJ databases">
        <title>Deep-cultivation of Planctomycetes and their phenomic and genomic characterization uncovers novel biology.</title>
        <authorList>
            <person name="Wiegand S."/>
            <person name="Jogler M."/>
            <person name="Boedeker C."/>
            <person name="Pinto D."/>
            <person name="Vollmers J."/>
            <person name="Rivas-Marin E."/>
            <person name="Kohn T."/>
            <person name="Peeters S.H."/>
            <person name="Heuer A."/>
            <person name="Rast P."/>
            <person name="Oberbeckmann S."/>
            <person name="Bunk B."/>
            <person name="Jeske O."/>
            <person name="Meyerdierks A."/>
            <person name="Storesund J.E."/>
            <person name="Kallscheuer N."/>
            <person name="Luecker S."/>
            <person name="Lage O.M."/>
            <person name="Pohl T."/>
            <person name="Merkel B.J."/>
            <person name="Hornburger P."/>
            <person name="Mueller R.-W."/>
            <person name="Bruemmer F."/>
            <person name="Labrenz M."/>
            <person name="Spormann A.M."/>
            <person name="Op Den Camp H."/>
            <person name="Overmann J."/>
            <person name="Amann R."/>
            <person name="Jetten M.S.M."/>
            <person name="Mascher T."/>
            <person name="Medema M.H."/>
            <person name="Devos D.P."/>
            <person name="Kaster A.-K."/>
            <person name="Ovreas L."/>
            <person name="Rohde M."/>
            <person name="Galperin M.Y."/>
            <person name="Jogler C."/>
        </authorList>
    </citation>
    <scope>NUCLEOTIDE SEQUENCE [LARGE SCALE GENOMIC DNA]</scope>
    <source>
        <strain evidence="1 2">Pla100</strain>
    </source>
</reference>
<protein>
    <submittedName>
        <fullName evidence="1">Uncharacterized protein</fullName>
    </submittedName>
</protein>
<name>A0A5C5ZF84_9BACT</name>
<keyword evidence="2" id="KW-1185">Reference proteome</keyword>
<gene>
    <name evidence="1" type="ORF">Pla100_62030</name>
</gene>
<evidence type="ECO:0000313" key="2">
    <source>
        <dbReference type="Proteomes" id="UP000316213"/>
    </source>
</evidence>
<dbReference type="OrthoDB" id="9179688at2"/>
<evidence type="ECO:0000313" key="1">
    <source>
        <dbReference type="EMBL" id="TWT86109.1"/>
    </source>
</evidence>
<dbReference type="InterPro" id="IPR059206">
    <property type="entry name" value="Sll1717-like"/>
</dbReference>
<dbReference type="InterPro" id="IPR027417">
    <property type="entry name" value="P-loop_NTPase"/>
</dbReference>
<dbReference type="EMBL" id="SJPM01000042">
    <property type="protein sequence ID" value="TWT86109.1"/>
    <property type="molecule type" value="Genomic_DNA"/>
</dbReference>
<organism evidence="1 2">
    <name type="scientific">Neorhodopirellula pilleata</name>
    <dbReference type="NCBI Taxonomy" id="2714738"/>
    <lineage>
        <taxon>Bacteria</taxon>
        <taxon>Pseudomonadati</taxon>
        <taxon>Planctomycetota</taxon>
        <taxon>Planctomycetia</taxon>
        <taxon>Pirellulales</taxon>
        <taxon>Pirellulaceae</taxon>
        <taxon>Neorhodopirellula</taxon>
    </lineage>
</organism>
<sequence length="689" mass="79036">MSKRTRSAKKPVSLPQLPKDALSRISFGDSFAEYDMLVEDASVFVSTNAYLAANDATRNKCFFIGRRGTGKTALTIQLSRLPGKTIQVFPEVFAPLSSTIAPDLFAKSHQKPFKSVVSAFELTLEFELLYQLLEDGKITRDALPDFVQRELKIEDNQDFDLRAVRFVNRILGHLVKGNDGSWLKDIKRPKSLASAINQELQANSKLYAILIDRLDESWDGSDTNIRFLAALMHACGEFTTRLHSARALLFLRENVFERVRESDSEFSRIETRVAGLNWTIEKLIEFVERRLNAPFNSRWPLGGATWDTFFENPTESRNLVFDFCQNRPRDVLTYVKFAIETAASKNHQVIQIDDLLSARKRFSDSRLKDLGDEYDENYPRIQLVLDKFYGLGWKYTRQGLETILQNLLTDLEISKHCAAWFFANSTTELFVNILYQIGFLGLIDDRGNTHFRSIGADTTRTPAVSAATDFEIHPMYRDALDLQDVIVNVSASDFQFSTRGFQGELPDGLDLTKYTDELDELSNDLTALAPGKADAYDYEDVVGRAIRLCFFRSLANVQAKSRTYDGHVIRDWLAANRGYGGFWEMVRHKWGATQIIWECKNYESLKPDDFHQMAYYTNDEIGRFGIVAFRGKMEPKYWPHLQRILKDKKTFVLLLGDSDLRVFIRQARAGKVKESHIQDRYDQILREIS</sequence>
<comment type="caution">
    <text evidence="1">The sequence shown here is derived from an EMBL/GenBank/DDBJ whole genome shotgun (WGS) entry which is preliminary data.</text>
</comment>
<proteinExistence type="predicted"/>